<dbReference type="SUPFAM" id="SSF52833">
    <property type="entry name" value="Thioredoxin-like"/>
    <property type="match status" value="1"/>
</dbReference>
<keyword evidence="3 7" id="KW-0049">Antioxidant</keyword>
<dbReference type="GO" id="GO:0042744">
    <property type="term" value="P:hydrogen peroxide catabolic process"/>
    <property type="evidence" value="ECO:0007669"/>
    <property type="project" value="TreeGrafter"/>
</dbReference>
<dbReference type="PANTHER" id="PTHR10430:SF16">
    <property type="entry name" value="PEROXIREDOXIN-5, MITOCHONDRIAL"/>
    <property type="match status" value="1"/>
</dbReference>
<evidence type="ECO:0000256" key="6">
    <source>
        <dbReference type="PIRSR" id="PIRSR637944-1"/>
    </source>
</evidence>
<name>A0AAN7YI23_9PEZI</name>
<keyword evidence="4 7" id="KW-0560">Oxidoreductase</keyword>
<proteinExistence type="inferred from homology"/>
<comment type="similarity">
    <text evidence="1 7">Belongs to the peroxiredoxin family. Prx5 subfamily.</text>
</comment>
<evidence type="ECO:0000256" key="3">
    <source>
        <dbReference type="ARBA" id="ARBA00022862"/>
    </source>
</evidence>
<keyword evidence="5 7" id="KW-0676">Redox-active center</keyword>
<gene>
    <name evidence="9" type="ORF">LTR62_001777</name>
</gene>
<dbReference type="AlphaFoldDB" id="A0AAN7YI23"/>
<accession>A0AAN7YI23</accession>
<feature type="domain" description="Redoxin" evidence="8">
    <location>
        <begin position="5"/>
        <end position="177"/>
    </location>
</feature>
<evidence type="ECO:0000256" key="1">
    <source>
        <dbReference type="ARBA" id="ARBA00010505"/>
    </source>
</evidence>
<evidence type="ECO:0000313" key="10">
    <source>
        <dbReference type="Proteomes" id="UP001310890"/>
    </source>
</evidence>
<feature type="active site" description="Cysteine sulfenic acid (-SOH) intermediate" evidence="6">
    <location>
        <position position="59"/>
    </location>
</feature>
<dbReference type="GO" id="GO:0045454">
    <property type="term" value="P:cell redox homeostasis"/>
    <property type="evidence" value="ECO:0007669"/>
    <property type="project" value="TreeGrafter"/>
</dbReference>
<dbReference type="InterPro" id="IPR013740">
    <property type="entry name" value="Redoxin"/>
</dbReference>
<dbReference type="EMBL" id="JAVRRL010000014">
    <property type="protein sequence ID" value="KAK5115080.1"/>
    <property type="molecule type" value="Genomic_DNA"/>
</dbReference>
<dbReference type="PANTHER" id="PTHR10430">
    <property type="entry name" value="PEROXIREDOXIN"/>
    <property type="match status" value="1"/>
</dbReference>
<protein>
    <recommendedName>
        <fullName evidence="8">Redoxin domain-containing protein</fullName>
    </recommendedName>
</protein>
<dbReference type="GO" id="GO:0005739">
    <property type="term" value="C:mitochondrion"/>
    <property type="evidence" value="ECO:0007669"/>
    <property type="project" value="TreeGrafter"/>
</dbReference>
<evidence type="ECO:0000256" key="5">
    <source>
        <dbReference type="ARBA" id="ARBA00023284"/>
    </source>
</evidence>
<dbReference type="InterPro" id="IPR037944">
    <property type="entry name" value="PRX5-like"/>
</dbReference>
<dbReference type="Pfam" id="PF08534">
    <property type="entry name" value="Redoxin"/>
    <property type="match status" value="1"/>
</dbReference>
<evidence type="ECO:0000256" key="7">
    <source>
        <dbReference type="RuleBase" id="RU366011"/>
    </source>
</evidence>
<dbReference type="CDD" id="cd03013">
    <property type="entry name" value="PRX5_like"/>
    <property type="match status" value="1"/>
</dbReference>
<evidence type="ECO:0000259" key="8">
    <source>
        <dbReference type="Pfam" id="PF08534"/>
    </source>
</evidence>
<sequence>MSALKAGDQFPSDVKFDWAPIADEDPAACGIPQPYNASEEFKGKKVVLVSVPGAFTPGCHANHVPPYIKNFDKLQQKGVDLVIVIASNDAFVMSTAAHEDQQTAADGWGKVSGAAKGSKVLFMSDTKTKFSEKIGWMAGMGDRNARWAMVIDDGKVTYAEKEGSIGGVTVSGADAVLSKL</sequence>
<dbReference type="InterPro" id="IPR036249">
    <property type="entry name" value="Thioredoxin-like_sf"/>
</dbReference>
<dbReference type="GO" id="GO:0034599">
    <property type="term" value="P:cellular response to oxidative stress"/>
    <property type="evidence" value="ECO:0007669"/>
    <property type="project" value="InterPro"/>
</dbReference>
<keyword evidence="2 7" id="KW-0575">Peroxidase</keyword>
<comment type="caution">
    <text evidence="9">The sequence shown here is derived from an EMBL/GenBank/DDBJ whole genome shotgun (WGS) entry which is preliminary data.</text>
</comment>
<reference evidence="9" key="1">
    <citation type="submission" date="2023-08" db="EMBL/GenBank/DDBJ databases">
        <title>Black Yeasts Isolated from many extreme environments.</title>
        <authorList>
            <person name="Coleine C."/>
            <person name="Stajich J.E."/>
            <person name="Selbmann L."/>
        </authorList>
    </citation>
    <scope>NUCLEOTIDE SEQUENCE</scope>
    <source>
        <strain evidence="9">CCFEE 5401</strain>
    </source>
</reference>
<comment type="function">
    <text evidence="7">Thiol-specific peroxidase that catalyzes the reduction of hydrogen peroxide and organic hydroperoxides to water and alcohols, respectively. Plays a role in cell protection against oxidative stress by detoxifying peroxides.</text>
</comment>
<dbReference type="Gene3D" id="3.40.30.10">
    <property type="entry name" value="Glutaredoxin"/>
    <property type="match status" value="1"/>
</dbReference>
<evidence type="ECO:0000256" key="2">
    <source>
        <dbReference type="ARBA" id="ARBA00022559"/>
    </source>
</evidence>
<evidence type="ECO:0000313" key="9">
    <source>
        <dbReference type="EMBL" id="KAK5115080.1"/>
    </source>
</evidence>
<organism evidence="9 10">
    <name type="scientific">Meristemomyces frigidus</name>
    <dbReference type="NCBI Taxonomy" id="1508187"/>
    <lineage>
        <taxon>Eukaryota</taxon>
        <taxon>Fungi</taxon>
        <taxon>Dikarya</taxon>
        <taxon>Ascomycota</taxon>
        <taxon>Pezizomycotina</taxon>
        <taxon>Dothideomycetes</taxon>
        <taxon>Dothideomycetidae</taxon>
        <taxon>Mycosphaerellales</taxon>
        <taxon>Teratosphaeriaceae</taxon>
        <taxon>Meristemomyces</taxon>
    </lineage>
</organism>
<dbReference type="Proteomes" id="UP001310890">
    <property type="component" value="Unassembled WGS sequence"/>
</dbReference>
<dbReference type="GO" id="GO:0005777">
    <property type="term" value="C:peroxisome"/>
    <property type="evidence" value="ECO:0007669"/>
    <property type="project" value="TreeGrafter"/>
</dbReference>
<dbReference type="GO" id="GO:0008379">
    <property type="term" value="F:thioredoxin peroxidase activity"/>
    <property type="evidence" value="ECO:0007669"/>
    <property type="project" value="InterPro"/>
</dbReference>
<evidence type="ECO:0000256" key="4">
    <source>
        <dbReference type="ARBA" id="ARBA00023002"/>
    </source>
</evidence>